<evidence type="ECO:0000256" key="1">
    <source>
        <dbReference type="ARBA" id="ARBA00005641"/>
    </source>
</evidence>
<keyword evidence="2 4" id="KW-0378">Hydrolase</keyword>
<dbReference type="PANTHER" id="PTHR31308">
    <property type="match status" value="1"/>
</dbReference>
<evidence type="ECO:0000256" key="2">
    <source>
        <dbReference type="ARBA" id="ARBA00022801"/>
    </source>
</evidence>
<evidence type="ECO:0000259" key="7">
    <source>
        <dbReference type="Pfam" id="PF18564"/>
    </source>
</evidence>
<evidence type="ECO:0000313" key="8">
    <source>
        <dbReference type="EMBL" id="SMP21211.1"/>
    </source>
</evidence>
<evidence type="ECO:0000256" key="4">
    <source>
        <dbReference type="RuleBase" id="RU361153"/>
    </source>
</evidence>
<accession>A0ABY1NYE1</accession>
<evidence type="ECO:0000259" key="6">
    <source>
        <dbReference type="Pfam" id="PF00150"/>
    </source>
</evidence>
<dbReference type="Proteomes" id="UP001157915">
    <property type="component" value="Unassembled WGS sequence"/>
</dbReference>
<feature type="domain" description="Glycoside hydrolase family 5" evidence="6">
    <location>
        <begin position="74"/>
        <end position="298"/>
    </location>
</feature>
<name>A0ABY1NYE1_9BACT</name>
<dbReference type="EMBL" id="FXUA01000003">
    <property type="protein sequence ID" value="SMP21211.1"/>
    <property type="molecule type" value="Genomic_DNA"/>
</dbReference>
<dbReference type="InterPro" id="IPR001547">
    <property type="entry name" value="Glyco_hydro_5"/>
</dbReference>
<keyword evidence="9" id="KW-1185">Reference proteome</keyword>
<dbReference type="SUPFAM" id="SSF51445">
    <property type="entry name" value="(Trans)glycosidases"/>
    <property type="match status" value="1"/>
</dbReference>
<feature type="domain" description="Glycoside hydrolase family 5 C-terminal" evidence="7">
    <location>
        <begin position="357"/>
        <end position="413"/>
    </location>
</feature>
<dbReference type="Gene3D" id="3.20.20.80">
    <property type="entry name" value="Glycosidases"/>
    <property type="match status" value="1"/>
</dbReference>
<evidence type="ECO:0000256" key="3">
    <source>
        <dbReference type="ARBA" id="ARBA00023295"/>
    </source>
</evidence>
<dbReference type="InterPro" id="IPR041036">
    <property type="entry name" value="GH5_C"/>
</dbReference>
<protein>
    <submittedName>
        <fullName evidence="8">Aryl-phospho-beta-D-glucosidase BglC, GH1 family</fullName>
    </submittedName>
</protein>
<dbReference type="PANTHER" id="PTHR31308:SF3">
    <property type="entry name" value="ENDOGLYCOCERAMIDASE"/>
    <property type="match status" value="1"/>
</dbReference>
<dbReference type="InterPro" id="IPR052066">
    <property type="entry name" value="Glycosphingolipid_Hydrolases"/>
</dbReference>
<dbReference type="RefSeq" id="WP_283412772.1">
    <property type="nucleotide sequence ID" value="NZ_FXUA01000003.1"/>
</dbReference>
<dbReference type="InterPro" id="IPR017853">
    <property type="entry name" value="GH"/>
</dbReference>
<gene>
    <name evidence="8" type="ORF">SAMN06265367_103246</name>
</gene>
<comment type="caution">
    <text evidence="8">The sequence shown here is derived from an EMBL/GenBank/DDBJ whole genome shotgun (WGS) entry which is preliminary data.</text>
</comment>
<evidence type="ECO:0000313" key="9">
    <source>
        <dbReference type="Proteomes" id="UP001157915"/>
    </source>
</evidence>
<sequence length="474" mass="54507">MQYRKSKMFLSFMNFWKVTALLIFIAFQSNAQSTHVVRDEDGRHVIPRGFVVNTNDGAGELFYTPDDYLRMVRMGANYQVIRLELGKLSNFPDSELKPEYLLKLDSLVELGKNHGIKTVFKMTVYSVKGFSWEDFYLNKGGEQETYVEAWKTIWHRYKNNVAVKGYDLVNEPRKHDMDISYVDLTNNHLVPIYQKIIDEYLKIDEGKLMYCQAIFMNKGDAINHNQYAEITRSIDRPNVVFTPHIYQNKKQWIRPSMLRFVKEAELQNGPMLVGEWGYPTLKTTDTSISDQLDYMDYYMHTVHLFDSLGVGTIKAWFSGNRVMQDFLPGGPSTWAIFSDSTGVGTVERKYITDIIARPYPQAIAGDIHTFNYDFSTRILKVSLATASNKGASKIFVGANRHYPDGFTIRIGGELLLIHNPIKNAGLEMLKNTGGWEMGNFIWDEKSQQLVILKWPSDKQELTLSIEPGITRKSL</sequence>
<proteinExistence type="inferred from homology"/>
<comment type="similarity">
    <text evidence="1 4">Belongs to the glycosyl hydrolase 5 (cellulase A) family.</text>
</comment>
<keyword evidence="3 4" id="KW-0326">Glycosidase</keyword>
<keyword evidence="5" id="KW-0732">Signal</keyword>
<dbReference type="Gene3D" id="2.60.40.1180">
    <property type="entry name" value="Golgi alpha-mannosidase II"/>
    <property type="match status" value="1"/>
</dbReference>
<feature type="signal peptide" evidence="5">
    <location>
        <begin position="1"/>
        <end position="31"/>
    </location>
</feature>
<evidence type="ECO:0000256" key="5">
    <source>
        <dbReference type="SAM" id="SignalP"/>
    </source>
</evidence>
<dbReference type="Pfam" id="PF18564">
    <property type="entry name" value="Glyco_hydro_5_C"/>
    <property type="match status" value="1"/>
</dbReference>
<organism evidence="8 9">
    <name type="scientific">Algoriphagus winogradskyi</name>
    <dbReference type="NCBI Taxonomy" id="237017"/>
    <lineage>
        <taxon>Bacteria</taxon>
        <taxon>Pseudomonadati</taxon>
        <taxon>Bacteroidota</taxon>
        <taxon>Cytophagia</taxon>
        <taxon>Cytophagales</taxon>
        <taxon>Cyclobacteriaceae</taxon>
        <taxon>Algoriphagus</taxon>
    </lineage>
</organism>
<reference evidence="8 9" key="1">
    <citation type="submission" date="2017-05" db="EMBL/GenBank/DDBJ databases">
        <authorList>
            <person name="Varghese N."/>
            <person name="Submissions S."/>
        </authorList>
    </citation>
    <scope>NUCLEOTIDE SEQUENCE [LARGE SCALE GENOMIC DNA]</scope>
    <source>
        <strain evidence="8 9">DSM 15360</strain>
    </source>
</reference>
<dbReference type="Pfam" id="PF00150">
    <property type="entry name" value="Cellulase"/>
    <property type="match status" value="1"/>
</dbReference>
<dbReference type="InterPro" id="IPR013780">
    <property type="entry name" value="Glyco_hydro_b"/>
</dbReference>
<feature type="chain" id="PRO_5045542163" evidence="5">
    <location>
        <begin position="32"/>
        <end position="474"/>
    </location>
</feature>